<dbReference type="PATRIC" id="fig|1276229.3.peg.778"/>
<feature type="transmembrane region" description="Helical" evidence="1">
    <location>
        <begin position="483"/>
        <end position="505"/>
    </location>
</feature>
<proteinExistence type="predicted"/>
<keyword evidence="3" id="KW-1185">Reference proteome</keyword>
<feature type="transmembrane region" description="Helical" evidence="1">
    <location>
        <begin position="16"/>
        <end position="36"/>
    </location>
</feature>
<organism evidence="2 3">
    <name type="scientific">Spiroplasma syrphidicola EA-1</name>
    <dbReference type="NCBI Taxonomy" id="1276229"/>
    <lineage>
        <taxon>Bacteria</taxon>
        <taxon>Bacillati</taxon>
        <taxon>Mycoplasmatota</taxon>
        <taxon>Mollicutes</taxon>
        <taxon>Entomoplasmatales</taxon>
        <taxon>Spiroplasmataceae</taxon>
        <taxon>Spiroplasma</taxon>
    </lineage>
</organism>
<keyword evidence="1" id="KW-0472">Membrane</keyword>
<feature type="transmembrane region" description="Helical" evidence="1">
    <location>
        <begin position="99"/>
        <end position="120"/>
    </location>
</feature>
<dbReference type="AlphaFoldDB" id="R4UJQ4"/>
<gene>
    <name evidence="2" type="ORF">SSYRP_v1c07850</name>
</gene>
<name>R4UJQ4_9MOLU</name>
<feature type="transmembrane region" description="Helical" evidence="1">
    <location>
        <begin position="167"/>
        <end position="187"/>
    </location>
</feature>
<keyword evidence="1" id="KW-1133">Transmembrane helix</keyword>
<keyword evidence="1" id="KW-0812">Transmembrane</keyword>
<accession>R4UJQ4</accession>
<dbReference type="KEGG" id="ssyr:SSYRP_v1c07850"/>
<evidence type="ECO:0000256" key="1">
    <source>
        <dbReference type="SAM" id="Phobius"/>
    </source>
</evidence>
<sequence length="511" mass="59309">MFKFHLKKIITNKINILTFTLLLISAFILSLLFIFLKSDWHRSGAQNLYHVFTPVLISSILILDLIILFGQFYEDKKNGVFSMELQNGRKAWEIMWPRFVSKTIVTTGFLLMTLVIILVFGSFNPYVRVDFIPYFSANYWSLFLIDLAISNVIIFCTIFLKSYLASIISVAFGLFLALNWLITAASFTPATYQVSLTTSLKEKFFAYNVQQEIKENNIIDNYIRGFYADNLNPSKNSQIKEEIPEKELKQFYGMCTDDGITCTDKYQFQYDNFGKNIHLILNQDQQANWNNNKKQITYDFNNVNSQFGVNYEYNRILNNINKISLSTEEQIKLKTLLDIAKSFFDTFLYKPSYQEWQKYGGNLKTDQTFYNDSNYSPGESQLMFALQEGLKTIDKGILPVDEINLAQNSLADHFKINPLFWILNFSYGALSTSINNKYLEFPEVQFYVFNYVDMNRNPDNGEWMITPFVYQYNLKGLKSTSSYLGNAIAMLLLTLMTSGGVYLAFNKKLRI</sequence>
<feature type="transmembrane region" description="Helical" evidence="1">
    <location>
        <begin position="48"/>
        <end position="73"/>
    </location>
</feature>
<evidence type="ECO:0000313" key="2">
    <source>
        <dbReference type="EMBL" id="AGM26375.1"/>
    </source>
</evidence>
<dbReference type="EMBL" id="CP005078">
    <property type="protein sequence ID" value="AGM26375.1"/>
    <property type="molecule type" value="Genomic_DNA"/>
</dbReference>
<dbReference type="HOGENOM" id="CLU_533070_0_0_14"/>
<feature type="transmembrane region" description="Helical" evidence="1">
    <location>
        <begin position="140"/>
        <end position="160"/>
    </location>
</feature>
<dbReference type="Proteomes" id="UP000013963">
    <property type="component" value="Chromosome"/>
</dbReference>
<protein>
    <submittedName>
        <fullName evidence="2">Uncharacterized protein</fullName>
    </submittedName>
</protein>
<evidence type="ECO:0000313" key="3">
    <source>
        <dbReference type="Proteomes" id="UP000013963"/>
    </source>
</evidence>
<dbReference type="STRING" id="1276229.SSYRP_v1c07850"/>
<reference evidence="2 3" key="1">
    <citation type="journal article" date="2013" name="Genome Biol. Evol.">
        <title>Complete genomes of two dipteran-associated spiroplasmas provided insights into the origin, dynamics, and impacts of viral invasion in spiroplasma.</title>
        <authorList>
            <person name="Ku C."/>
            <person name="Lo W.S."/>
            <person name="Chen L.L."/>
            <person name="Kuo C.H."/>
        </authorList>
    </citation>
    <scope>NUCLEOTIDE SEQUENCE [LARGE SCALE GENOMIC DNA]</scope>
    <source>
        <strain evidence="2">EA-1</strain>
    </source>
</reference>